<dbReference type="PANTHER" id="PTHR11078:SF3">
    <property type="entry name" value="ANTITERMINATION NUSB DOMAIN-CONTAINING PROTEIN"/>
    <property type="match status" value="1"/>
</dbReference>
<dbReference type="GO" id="GO:0005829">
    <property type="term" value="C:cytosol"/>
    <property type="evidence" value="ECO:0007669"/>
    <property type="project" value="TreeGrafter"/>
</dbReference>
<dbReference type="InterPro" id="IPR035926">
    <property type="entry name" value="NusB-like_sf"/>
</dbReference>
<dbReference type="GO" id="GO:0003723">
    <property type="term" value="F:RNA binding"/>
    <property type="evidence" value="ECO:0007669"/>
    <property type="project" value="UniProtKB-UniRule"/>
</dbReference>
<dbReference type="SUPFAM" id="SSF48013">
    <property type="entry name" value="NusB-like"/>
    <property type="match status" value="1"/>
</dbReference>
<comment type="similarity">
    <text evidence="1 6">Belongs to the NusB family.</text>
</comment>
<dbReference type="AlphaFoldDB" id="A0A2P8D3Z8"/>
<dbReference type="PANTHER" id="PTHR11078">
    <property type="entry name" value="N UTILIZATION SUBSTANCE PROTEIN B-RELATED"/>
    <property type="match status" value="1"/>
</dbReference>
<keyword evidence="3 6" id="KW-0694">RNA-binding</keyword>
<name>A0A2P8D3Z8_9BACT</name>
<keyword evidence="4 6" id="KW-0805">Transcription regulation</keyword>
<evidence type="ECO:0000256" key="2">
    <source>
        <dbReference type="ARBA" id="ARBA00022814"/>
    </source>
</evidence>
<dbReference type="Proteomes" id="UP000240572">
    <property type="component" value="Unassembled WGS sequence"/>
</dbReference>
<keyword evidence="9" id="KW-1185">Reference proteome</keyword>
<evidence type="ECO:0000256" key="5">
    <source>
        <dbReference type="ARBA" id="ARBA00023163"/>
    </source>
</evidence>
<organism evidence="8 9">
    <name type="scientific">Taibaiella chishuiensis</name>
    <dbReference type="NCBI Taxonomy" id="1434707"/>
    <lineage>
        <taxon>Bacteria</taxon>
        <taxon>Pseudomonadati</taxon>
        <taxon>Bacteroidota</taxon>
        <taxon>Chitinophagia</taxon>
        <taxon>Chitinophagales</taxon>
        <taxon>Chitinophagaceae</taxon>
        <taxon>Taibaiella</taxon>
    </lineage>
</organism>
<keyword evidence="2 6" id="KW-0889">Transcription antitermination</keyword>
<proteinExistence type="inferred from homology"/>
<dbReference type="InterPro" id="IPR011605">
    <property type="entry name" value="NusB_fam"/>
</dbReference>
<dbReference type="GO" id="GO:0006353">
    <property type="term" value="P:DNA-templated transcription termination"/>
    <property type="evidence" value="ECO:0007669"/>
    <property type="project" value="UniProtKB-UniRule"/>
</dbReference>
<keyword evidence="5 6" id="KW-0804">Transcription</keyword>
<evidence type="ECO:0000256" key="1">
    <source>
        <dbReference type="ARBA" id="ARBA00005952"/>
    </source>
</evidence>
<evidence type="ECO:0000256" key="4">
    <source>
        <dbReference type="ARBA" id="ARBA00023015"/>
    </source>
</evidence>
<evidence type="ECO:0000313" key="9">
    <source>
        <dbReference type="Proteomes" id="UP000240572"/>
    </source>
</evidence>
<dbReference type="InterPro" id="IPR006027">
    <property type="entry name" value="NusB_RsmB_TIM44"/>
</dbReference>
<gene>
    <name evidence="6" type="primary">nusB</name>
    <name evidence="8" type="ORF">B0I18_10438</name>
</gene>
<comment type="caution">
    <text evidence="8">The sequence shown here is derived from an EMBL/GenBank/DDBJ whole genome shotgun (WGS) entry which is preliminary data.</text>
</comment>
<dbReference type="HAMAP" id="MF_00073">
    <property type="entry name" value="NusB"/>
    <property type="match status" value="1"/>
</dbReference>
<protein>
    <recommendedName>
        <fullName evidence="6">Transcription antitermination protein NusB</fullName>
    </recommendedName>
    <alternativeName>
        <fullName evidence="6">Antitermination factor NusB</fullName>
    </alternativeName>
</protein>
<sequence length="321" mass="37486">MISRRNIRVKVMQSIYALDAYSVAPGEKEPEGGIPSLEELEKNGIRVLVEKIQRSSDLFALMLLYISKVAQFAETSARQRASKYLPTEADMQVSTKIAGNTFLWELLENATFQEKVKEDKLERFIDEERVKKMYQQLTASEAYQEYTAEQSRSNAAEKQIMLQIWRKEMIENEDFLEYIGDEWSGWEDDQEMVVMLMENYFRNHKNVNFLQFISAEKREYAYSLLKTVLQKDDHCMELIKPKLKNWDADRVALIDLILLKMGVAELLYFPTIPTKVTINEYIEIAKNYSTPQSGQFVNGVLDNLLKELTAENKIRKIERTK</sequence>
<dbReference type="EMBL" id="PYGD01000004">
    <property type="protein sequence ID" value="PSK91944.1"/>
    <property type="molecule type" value="Genomic_DNA"/>
</dbReference>
<reference evidence="8 9" key="1">
    <citation type="submission" date="2018-03" db="EMBL/GenBank/DDBJ databases">
        <title>Genomic Encyclopedia of Type Strains, Phase III (KMG-III): the genomes of soil and plant-associated and newly described type strains.</title>
        <authorList>
            <person name="Whitman W."/>
        </authorList>
    </citation>
    <scope>NUCLEOTIDE SEQUENCE [LARGE SCALE GENOMIC DNA]</scope>
    <source>
        <strain evidence="8 9">CGMCC 1.12700</strain>
    </source>
</reference>
<evidence type="ECO:0000259" key="7">
    <source>
        <dbReference type="Pfam" id="PF01029"/>
    </source>
</evidence>
<accession>A0A2P8D3Z8</accession>
<evidence type="ECO:0000256" key="3">
    <source>
        <dbReference type="ARBA" id="ARBA00022884"/>
    </source>
</evidence>
<comment type="function">
    <text evidence="6">Involved in transcription antitermination. Required for transcription of ribosomal RNA (rRNA) genes. Binds specifically to the boxA antiterminator sequence of the ribosomal RNA (rrn) operons.</text>
</comment>
<dbReference type="GO" id="GO:0031564">
    <property type="term" value="P:transcription antitermination"/>
    <property type="evidence" value="ECO:0007669"/>
    <property type="project" value="UniProtKB-KW"/>
</dbReference>
<dbReference type="OrthoDB" id="9787568at2"/>
<dbReference type="Pfam" id="PF01029">
    <property type="entry name" value="NusB"/>
    <property type="match status" value="1"/>
</dbReference>
<evidence type="ECO:0000313" key="8">
    <source>
        <dbReference type="EMBL" id="PSK91944.1"/>
    </source>
</evidence>
<feature type="domain" description="NusB/RsmB/TIM44" evidence="7">
    <location>
        <begin position="212"/>
        <end position="306"/>
    </location>
</feature>
<dbReference type="NCBIfam" id="TIGR01951">
    <property type="entry name" value="nusB"/>
    <property type="match status" value="1"/>
</dbReference>
<evidence type="ECO:0000256" key="6">
    <source>
        <dbReference type="HAMAP-Rule" id="MF_00073"/>
    </source>
</evidence>
<dbReference type="Gene3D" id="1.10.940.10">
    <property type="entry name" value="NusB-like"/>
    <property type="match status" value="1"/>
</dbReference>